<dbReference type="PANTHER" id="PTHR11384:SF59">
    <property type="entry name" value="LYSOSOMAL COBALAMIN TRANSPORTER ABCD4"/>
    <property type="match status" value="1"/>
</dbReference>
<protein>
    <submittedName>
        <fullName evidence="12">Multidrug ABC transporter ATP-binding protein</fullName>
    </submittedName>
</protein>
<dbReference type="GO" id="GO:0005886">
    <property type="term" value="C:plasma membrane"/>
    <property type="evidence" value="ECO:0007669"/>
    <property type="project" value="UniProtKB-SubCell"/>
</dbReference>
<evidence type="ECO:0000256" key="1">
    <source>
        <dbReference type="ARBA" id="ARBA00004651"/>
    </source>
</evidence>
<proteinExistence type="predicted"/>
<dbReference type="SUPFAM" id="SSF52540">
    <property type="entry name" value="P-loop containing nucleoside triphosphate hydrolases"/>
    <property type="match status" value="1"/>
</dbReference>
<evidence type="ECO:0000313" key="12">
    <source>
        <dbReference type="EMBL" id="ORC07393.1"/>
    </source>
</evidence>
<evidence type="ECO:0000256" key="4">
    <source>
        <dbReference type="ARBA" id="ARBA00022741"/>
    </source>
</evidence>
<gene>
    <name evidence="12" type="ORF">B4U45_13055</name>
</gene>
<feature type="domain" description="ABC transmembrane type-1" evidence="11">
    <location>
        <begin position="109"/>
        <end position="434"/>
    </location>
</feature>
<dbReference type="CDD" id="cd03223">
    <property type="entry name" value="ABCD_peroxisomal_ALDP"/>
    <property type="match status" value="1"/>
</dbReference>
<evidence type="ECO:0000256" key="8">
    <source>
        <dbReference type="SAM" id="MobiDB-lite"/>
    </source>
</evidence>
<dbReference type="InterPro" id="IPR011527">
    <property type="entry name" value="ABC1_TM_dom"/>
</dbReference>
<dbReference type="SMART" id="SM00382">
    <property type="entry name" value="AAA"/>
    <property type="match status" value="1"/>
</dbReference>
<keyword evidence="5 12" id="KW-0067">ATP-binding</keyword>
<dbReference type="GO" id="GO:0016887">
    <property type="term" value="F:ATP hydrolysis activity"/>
    <property type="evidence" value="ECO:0007669"/>
    <property type="project" value="InterPro"/>
</dbReference>
<keyword evidence="6 9" id="KW-1133">Transmembrane helix</keyword>
<dbReference type="InterPro" id="IPR027417">
    <property type="entry name" value="P-loop_NTPase"/>
</dbReference>
<dbReference type="Pfam" id="PF00005">
    <property type="entry name" value="ABC_tran"/>
    <property type="match status" value="1"/>
</dbReference>
<evidence type="ECO:0000256" key="3">
    <source>
        <dbReference type="ARBA" id="ARBA00022692"/>
    </source>
</evidence>
<dbReference type="InterPro" id="IPR003593">
    <property type="entry name" value="AAA+_ATPase"/>
</dbReference>
<evidence type="ECO:0000256" key="2">
    <source>
        <dbReference type="ARBA" id="ARBA00022448"/>
    </source>
</evidence>
<organism evidence="12 13">
    <name type="scientific">Mycobacterium persicum</name>
    <dbReference type="NCBI Taxonomy" id="1487726"/>
    <lineage>
        <taxon>Bacteria</taxon>
        <taxon>Bacillati</taxon>
        <taxon>Actinomycetota</taxon>
        <taxon>Actinomycetes</taxon>
        <taxon>Mycobacteriales</taxon>
        <taxon>Mycobacteriaceae</taxon>
        <taxon>Mycobacterium</taxon>
    </lineage>
</organism>
<dbReference type="Pfam" id="PF06472">
    <property type="entry name" value="ABC_membrane_2"/>
    <property type="match status" value="1"/>
</dbReference>
<evidence type="ECO:0000256" key="7">
    <source>
        <dbReference type="ARBA" id="ARBA00023136"/>
    </source>
</evidence>
<keyword evidence="4" id="KW-0547">Nucleotide-binding</keyword>
<feature type="transmembrane region" description="Helical" evidence="9">
    <location>
        <begin position="290"/>
        <end position="309"/>
    </location>
</feature>
<dbReference type="EMBL" id="MWQA01000001">
    <property type="protein sequence ID" value="ORC07393.1"/>
    <property type="molecule type" value="Genomic_DNA"/>
</dbReference>
<name>A0A8E2IR79_9MYCO</name>
<feature type="transmembrane region" description="Helical" evidence="9">
    <location>
        <begin position="67"/>
        <end position="85"/>
    </location>
</feature>
<accession>A0A8E2IR79</accession>
<feature type="transmembrane region" description="Helical" evidence="9">
    <location>
        <begin position="106"/>
        <end position="132"/>
    </location>
</feature>
<keyword evidence="2" id="KW-0813">Transport</keyword>
<evidence type="ECO:0000313" key="13">
    <source>
        <dbReference type="Proteomes" id="UP000192335"/>
    </source>
</evidence>
<dbReference type="AlphaFoldDB" id="A0A8E2IR79"/>
<dbReference type="PROSITE" id="PS50929">
    <property type="entry name" value="ABC_TM1F"/>
    <property type="match status" value="1"/>
</dbReference>
<comment type="subcellular location">
    <subcellularLocation>
        <location evidence="1">Cell membrane</location>
        <topology evidence="1">Multi-pass membrane protein</topology>
    </subcellularLocation>
</comment>
<evidence type="ECO:0000256" key="5">
    <source>
        <dbReference type="ARBA" id="ARBA00022840"/>
    </source>
</evidence>
<keyword evidence="7 9" id="KW-0472">Membrane</keyword>
<dbReference type="GO" id="GO:0005524">
    <property type="term" value="F:ATP binding"/>
    <property type="evidence" value="ECO:0007669"/>
    <property type="project" value="UniProtKB-KW"/>
</dbReference>
<feature type="domain" description="ABC transporter" evidence="10">
    <location>
        <begin position="468"/>
        <end position="680"/>
    </location>
</feature>
<dbReference type="InterPro" id="IPR050835">
    <property type="entry name" value="ABC_transporter_sub-D"/>
</dbReference>
<dbReference type="Proteomes" id="UP000192335">
    <property type="component" value="Unassembled WGS sequence"/>
</dbReference>
<feature type="transmembrane region" description="Helical" evidence="9">
    <location>
        <begin position="162"/>
        <end position="186"/>
    </location>
</feature>
<dbReference type="PANTHER" id="PTHR11384">
    <property type="entry name" value="ATP-BINDING CASSETTE, SUB-FAMILY D MEMBER"/>
    <property type="match status" value="1"/>
</dbReference>
<reference evidence="12 13" key="1">
    <citation type="submission" date="2017-02" db="EMBL/GenBank/DDBJ databases">
        <title>Mycobacterium kansasii genomes.</title>
        <authorList>
            <person name="Borowka P."/>
            <person name="Strapagiel D."/>
            <person name="Marciniak B."/>
            <person name="Lach J."/>
            <person name="Bakula Z."/>
            <person name="Van Ingen J."/>
            <person name="Safianowska A."/>
            <person name="Brzostek A."/>
            <person name="Dziadek J."/>
            <person name="Jagielski T."/>
        </authorList>
    </citation>
    <scope>NUCLEOTIDE SEQUENCE [LARGE SCALE GENOMIC DNA]</scope>
    <source>
        <strain evidence="12 13">12MK</strain>
    </source>
</reference>
<feature type="compositionally biased region" description="Polar residues" evidence="8">
    <location>
        <begin position="1"/>
        <end position="20"/>
    </location>
</feature>
<sequence>MSRSSGCGTFSPRSPTSSAPLTPGRPHRHSSKCASARGRRRASVEKFTPSINWGHELVASLRWIVEAWALSAACLFVVAVLVVRFTRWGSQFWRITGEYYTGRHSVPVWGLFGALLLSVITSVRLTVLFTYYSNDLYSALQAAFQGAAAGNDAVRDSGIHGFWVAIWTFCVIATLQVIQVMTDLYVTQRFLIRWRVWLTDRLTADWLDGRAYYRGRFLDAAIDNPDQRIQQDIDIFTAGVGGAPNSPSVGTSATLLFGAVRSVVSVVSFAAILWRLSGTLTVFGIDIPKALFWVLFGYVSMATVVAFWIGHPLIRFSFRNELFNAAFRYALVRLRDAAEAIGFYRGERVERSQLGRRFADTIANYRRYVRRTIGFLGWNVTMSQTINPLPFIVQAPRLFAGSIKLGDVIQSAGAFGQIEDSLSFFRNAYDRFASYRAAIIRLNGLAEANAKARTLPELRSVATGDVAIELDDVEVRSPAGAQLIDPLNVRLVPGDALVITGKSGCGKTSLLRTLAGLWPYASGTLRYPDGGDGVMFVPQLPYLPLGNLRAGVTYPAMEGEIDDLTLRDALAKVTLPNLITRLDDVEDWAKVLSPGEQQRIAFARVLVTRPKAVFLDEATSALDEGLEFALYDLLRKELPDCIVVSASHRSTVEPHHHQELELLGNGPWRLSRIGEPVASM</sequence>
<dbReference type="InterPro" id="IPR003439">
    <property type="entry name" value="ABC_transporter-like_ATP-bd"/>
</dbReference>
<feature type="compositionally biased region" description="Basic residues" evidence="8">
    <location>
        <begin position="25"/>
        <end position="41"/>
    </location>
</feature>
<evidence type="ECO:0000259" key="10">
    <source>
        <dbReference type="PROSITE" id="PS50893"/>
    </source>
</evidence>
<comment type="caution">
    <text evidence="12">The sequence shown here is derived from an EMBL/GenBank/DDBJ whole genome shotgun (WGS) entry which is preliminary data.</text>
</comment>
<dbReference type="PROSITE" id="PS00211">
    <property type="entry name" value="ABC_TRANSPORTER_1"/>
    <property type="match status" value="1"/>
</dbReference>
<dbReference type="PROSITE" id="PS50893">
    <property type="entry name" value="ABC_TRANSPORTER_2"/>
    <property type="match status" value="1"/>
</dbReference>
<dbReference type="GO" id="GO:0140359">
    <property type="term" value="F:ABC-type transporter activity"/>
    <property type="evidence" value="ECO:0007669"/>
    <property type="project" value="InterPro"/>
</dbReference>
<evidence type="ECO:0000259" key="11">
    <source>
        <dbReference type="PROSITE" id="PS50929"/>
    </source>
</evidence>
<evidence type="ECO:0000256" key="6">
    <source>
        <dbReference type="ARBA" id="ARBA00022989"/>
    </source>
</evidence>
<dbReference type="Gene3D" id="1.20.1560.10">
    <property type="entry name" value="ABC transporter type 1, transmembrane domain"/>
    <property type="match status" value="1"/>
</dbReference>
<feature type="region of interest" description="Disordered" evidence="8">
    <location>
        <begin position="1"/>
        <end position="41"/>
    </location>
</feature>
<evidence type="ECO:0000256" key="9">
    <source>
        <dbReference type="SAM" id="Phobius"/>
    </source>
</evidence>
<dbReference type="InterPro" id="IPR017871">
    <property type="entry name" value="ABC_transporter-like_CS"/>
</dbReference>
<keyword evidence="3 9" id="KW-0812">Transmembrane</keyword>
<dbReference type="SUPFAM" id="SSF90123">
    <property type="entry name" value="ABC transporter transmembrane region"/>
    <property type="match status" value="1"/>
</dbReference>
<dbReference type="Gene3D" id="3.40.50.300">
    <property type="entry name" value="P-loop containing nucleotide triphosphate hydrolases"/>
    <property type="match status" value="1"/>
</dbReference>
<feature type="transmembrane region" description="Helical" evidence="9">
    <location>
        <begin position="255"/>
        <end position="274"/>
    </location>
</feature>
<dbReference type="InterPro" id="IPR036640">
    <property type="entry name" value="ABC1_TM_sf"/>
</dbReference>
<dbReference type="OrthoDB" id="9810134at2"/>